<comment type="subcellular location">
    <subcellularLocation>
        <location evidence="1">Cell membrane</location>
        <topology evidence="1">Multi-pass membrane protein</topology>
    </subcellularLocation>
</comment>
<dbReference type="InterPro" id="IPR037185">
    <property type="entry name" value="EmrE-like"/>
</dbReference>
<organism evidence="13 14">
    <name type="scientific">Vogesella alkaliphila</name>
    <dbReference type="NCBI Taxonomy" id="1193621"/>
    <lineage>
        <taxon>Bacteria</taxon>
        <taxon>Pseudomonadati</taxon>
        <taxon>Pseudomonadota</taxon>
        <taxon>Betaproteobacteria</taxon>
        <taxon>Neisseriales</taxon>
        <taxon>Chromobacteriaceae</taxon>
        <taxon>Vogesella</taxon>
    </lineage>
</organism>
<comment type="caution">
    <text evidence="13">The sequence shown here is derived from an EMBL/GenBank/DDBJ whole genome shotgun (WGS) entry which is preliminary data.</text>
</comment>
<feature type="transmembrane region" description="Helical" evidence="11">
    <location>
        <begin position="9"/>
        <end position="26"/>
    </location>
</feature>
<dbReference type="SUPFAM" id="SSF103481">
    <property type="entry name" value="Multidrug resistance efflux transporter EmrE"/>
    <property type="match status" value="1"/>
</dbReference>
<keyword evidence="4" id="KW-0997">Cell inner membrane</keyword>
<keyword evidence="10 11" id="KW-0472">Membrane</keyword>
<keyword evidence="6 11" id="KW-0812">Transmembrane</keyword>
<dbReference type="Pfam" id="PF00892">
    <property type="entry name" value="EamA"/>
    <property type="match status" value="1"/>
</dbReference>
<gene>
    <name evidence="13" type="ORF">GCM10011290_15600</name>
</gene>
<keyword evidence="2" id="KW-1003">Cell membrane</keyword>
<dbReference type="Gene3D" id="1.10.3730.20">
    <property type="match status" value="1"/>
</dbReference>
<evidence type="ECO:0000256" key="7">
    <source>
        <dbReference type="ARBA" id="ARBA00022985"/>
    </source>
</evidence>
<dbReference type="InterPro" id="IPR000620">
    <property type="entry name" value="EamA_dom"/>
</dbReference>
<accession>A0ABQ2YN03</accession>
<keyword evidence="3" id="KW-0444">Lipid biosynthesis</keyword>
<proteinExistence type="predicted"/>
<evidence type="ECO:0000256" key="6">
    <source>
        <dbReference type="ARBA" id="ARBA00022692"/>
    </source>
</evidence>
<evidence type="ECO:0000256" key="2">
    <source>
        <dbReference type="ARBA" id="ARBA00022475"/>
    </source>
</evidence>
<protein>
    <recommendedName>
        <fullName evidence="12">EamA domain-containing protein</fullName>
    </recommendedName>
</protein>
<keyword evidence="5" id="KW-0441">Lipid A biosynthesis</keyword>
<dbReference type="PANTHER" id="PTHR30561:SF9">
    <property type="entry name" value="4-AMINO-4-DEOXY-L-ARABINOSE-PHOSPHOUNDECAPRENOL FLIPPASE SUBUNIT ARNF-RELATED"/>
    <property type="match status" value="1"/>
</dbReference>
<dbReference type="Proteomes" id="UP000600877">
    <property type="component" value="Unassembled WGS sequence"/>
</dbReference>
<name>A0ABQ2YN03_9NEIS</name>
<reference evidence="14" key="1">
    <citation type="journal article" date="2019" name="Int. J. Syst. Evol. Microbiol.">
        <title>The Global Catalogue of Microorganisms (GCM) 10K type strain sequencing project: providing services to taxonomists for standard genome sequencing and annotation.</title>
        <authorList>
            <consortium name="The Broad Institute Genomics Platform"/>
            <consortium name="The Broad Institute Genome Sequencing Center for Infectious Disease"/>
            <person name="Wu L."/>
            <person name="Ma J."/>
        </authorList>
    </citation>
    <scope>NUCLEOTIDE SEQUENCE [LARGE SCALE GENOMIC DNA]</scope>
    <source>
        <strain evidence="14">KCTC 32041</strain>
    </source>
</reference>
<feature type="domain" description="EamA" evidence="12">
    <location>
        <begin position="11"/>
        <end position="112"/>
    </location>
</feature>
<evidence type="ECO:0000259" key="12">
    <source>
        <dbReference type="Pfam" id="PF00892"/>
    </source>
</evidence>
<keyword evidence="8 11" id="KW-1133">Transmembrane helix</keyword>
<evidence type="ECO:0000256" key="10">
    <source>
        <dbReference type="ARBA" id="ARBA00023136"/>
    </source>
</evidence>
<evidence type="ECO:0000313" key="13">
    <source>
        <dbReference type="EMBL" id="GGX88772.1"/>
    </source>
</evidence>
<dbReference type="PANTHER" id="PTHR30561">
    <property type="entry name" value="SMR FAMILY PROTON-DEPENDENT DRUG EFFLUX TRANSPORTER SUGE"/>
    <property type="match status" value="1"/>
</dbReference>
<keyword evidence="14" id="KW-1185">Reference proteome</keyword>
<keyword evidence="9" id="KW-0443">Lipid metabolism</keyword>
<evidence type="ECO:0000256" key="3">
    <source>
        <dbReference type="ARBA" id="ARBA00022516"/>
    </source>
</evidence>
<sequence length="117" mass="12825">MSTAKMRLFVYYIIMVGMTVAANLLLKSGAEKSGNSLIELFNIRILFGFIFFGLAACFYILVLTRLPLNVAQSFAAIQFVAVIMAAHFFLGEPIDATRALGIFLIFCGILLVGKSSF</sequence>
<feature type="transmembrane region" description="Helical" evidence="11">
    <location>
        <begin position="41"/>
        <end position="63"/>
    </location>
</feature>
<feature type="transmembrane region" description="Helical" evidence="11">
    <location>
        <begin position="70"/>
        <end position="90"/>
    </location>
</feature>
<evidence type="ECO:0000313" key="14">
    <source>
        <dbReference type="Proteomes" id="UP000600877"/>
    </source>
</evidence>
<evidence type="ECO:0000256" key="4">
    <source>
        <dbReference type="ARBA" id="ARBA00022519"/>
    </source>
</evidence>
<dbReference type="EMBL" id="BMYW01000004">
    <property type="protein sequence ID" value="GGX88772.1"/>
    <property type="molecule type" value="Genomic_DNA"/>
</dbReference>
<keyword evidence="7" id="KW-0448">Lipopolysaccharide biosynthesis</keyword>
<evidence type="ECO:0000256" key="5">
    <source>
        <dbReference type="ARBA" id="ARBA00022556"/>
    </source>
</evidence>
<evidence type="ECO:0000256" key="11">
    <source>
        <dbReference type="SAM" id="Phobius"/>
    </source>
</evidence>
<evidence type="ECO:0000256" key="8">
    <source>
        <dbReference type="ARBA" id="ARBA00022989"/>
    </source>
</evidence>
<feature type="transmembrane region" description="Helical" evidence="11">
    <location>
        <begin position="96"/>
        <end position="113"/>
    </location>
</feature>
<evidence type="ECO:0000256" key="9">
    <source>
        <dbReference type="ARBA" id="ARBA00023098"/>
    </source>
</evidence>
<evidence type="ECO:0000256" key="1">
    <source>
        <dbReference type="ARBA" id="ARBA00004651"/>
    </source>
</evidence>
<dbReference type="InterPro" id="IPR000390">
    <property type="entry name" value="Small_drug/metabolite_transptr"/>
</dbReference>